<dbReference type="RefSeq" id="XP_007913322.1">
    <property type="nucleotide sequence ID" value="XM_007915131.1"/>
</dbReference>
<dbReference type="CDD" id="cd05117">
    <property type="entry name" value="STKc_CAMK"/>
    <property type="match status" value="1"/>
</dbReference>
<dbReference type="Gene3D" id="2.60.200.20">
    <property type="match status" value="1"/>
</dbReference>
<keyword evidence="8" id="KW-0418">Kinase</keyword>
<organism evidence="8 9">
    <name type="scientific">Phaeoacremonium minimum (strain UCR-PA7)</name>
    <name type="common">Esca disease fungus</name>
    <name type="synonym">Togninia minima</name>
    <dbReference type="NCBI Taxonomy" id="1286976"/>
    <lineage>
        <taxon>Eukaryota</taxon>
        <taxon>Fungi</taxon>
        <taxon>Dikarya</taxon>
        <taxon>Ascomycota</taxon>
        <taxon>Pezizomycotina</taxon>
        <taxon>Sordariomycetes</taxon>
        <taxon>Sordariomycetidae</taxon>
        <taxon>Togniniales</taxon>
        <taxon>Togniniaceae</taxon>
        <taxon>Phaeoacremonium</taxon>
    </lineage>
</organism>
<evidence type="ECO:0000256" key="3">
    <source>
        <dbReference type="ARBA" id="ARBA00022840"/>
    </source>
</evidence>
<keyword evidence="9" id="KW-1185">Reference proteome</keyword>
<feature type="binding site" evidence="4">
    <location>
        <position position="315"/>
    </location>
    <ligand>
        <name>ATP</name>
        <dbReference type="ChEBI" id="CHEBI:30616"/>
    </ligand>
</feature>
<feature type="region of interest" description="Disordered" evidence="5">
    <location>
        <begin position="1"/>
        <end position="110"/>
    </location>
</feature>
<dbReference type="InterPro" id="IPR017441">
    <property type="entry name" value="Protein_kinase_ATP_BS"/>
</dbReference>
<dbReference type="SMART" id="SM00240">
    <property type="entry name" value="FHA"/>
    <property type="match status" value="1"/>
</dbReference>
<dbReference type="SUPFAM" id="SSF56112">
    <property type="entry name" value="Protein kinase-like (PK-like)"/>
    <property type="match status" value="1"/>
</dbReference>
<dbReference type="InterPro" id="IPR008271">
    <property type="entry name" value="Ser/Thr_kinase_AS"/>
</dbReference>
<dbReference type="Pfam" id="PF00069">
    <property type="entry name" value="Pkinase"/>
    <property type="match status" value="1"/>
</dbReference>
<dbReference type="PROSITE" id="PS50011">
    <property type="entry name" value="PROTEIN_KINASE_DOM"/>
    <property type="match status" value="1"/>
</dbReference>
<evidence type="ECO:0000256" key="4">
    <source>
        <dbReference type="PROSITE-ProRule" id="PRU10141"/>
    </source>
</evidence>
<dbReference type="Gene3D" id="3.30.200.20">
    <property type="entry name" value="Phosphorylase Kinase, domain 1"/>
    <property type="match status" value="1"/>
</dbReference>
<dbReference type="GO" id="GO:0004672">
    <property type="term" value="F:protein kinase activity"/>
    <property type="evidence" value="ECO:0007669"/>
    <property type="project" value="InterPro"/>
</dbReference>
<feature type="domain" description="FHA" evidence="6">
    <location>
        <begin position="195"/>
        <end position="247"/>
    </location>
</feature>
<dbReference type="Proteomes" id="UP000014074">
    <property type="component" value="Unassembled WGS sequence"/>
</dbReference>
<feature type="region of interest" description="Disordered" evidence="5">
    <location>
        <begin position="666"/>
        <end position="698"/>
    </location>
</feature>
<sequence>MLPLKLLTRLLHKGSPAEPEDSYKRPRRSERLSQHRDHDGADKTPVDTNRQLPSPVTHLSTEETEGLYKEATATPPEGPGSQITHHRENGEPYSQTQGFSSPPQDTQAFPSQLVDPNAALSDEVEDEVKEGVWGYLFPLDTRYGGRCVVMRKRAACPIPNTVEDIVPKKKGKKALEEEEAELDKAKIVGIPAGGYLIGRHPECDVVVDDPIVSNRHCLIFTENKGEDTVAVLEDLSSNGTFVNEAIVGRNQRRELAEQDEIAVLDKARFVFRYPRSRTTSAFLQQYTLLEKLGKGHFAEVFLCVEKSSGQRYAVKIFTKTPGMEERSKTEGLQQEIAVLMGVSHPNVLCLKDTFNERNAVYLVLELAAEGELFNYIVMKQKLTENETRKLFTQLFQGVKYLHDRNIVHRDIKPENILMTDKDLHVKLADFGLAKIIGEESFTTTLCGTPSYVAPEILAEGKNRKYTKAVDVWSLGVVLYICLCGFPPFSDELYSKDFPFTLSQQIKTARFDYPSPYWDSVGDPALDLIDSMLVVDPERRFTIDQCLSHPWMTASAPGVNDSTGGLVGGIAGLEVNRRGIPRERTLLSSINSVQVTRIAGSQPGEQAVKVYTKNPKGGPKAKWAAAAAAAKEARPADHRQAGEFMEMGGKGDEALFGTDGDSYYSKNDIVAAKTQNGTKQQQQQQQQQPNKGGKTGKKY</sequence>
<dbReference type="FunFam" id="3.30.200.20:FF:000841">
    <property type="entry name" value="Checkpoint kinase 2-like protein"/>
    <property type="match status" value="1"/>
</dbReference>
<dbReference type="GeneID" id="19322823"/>
<dbReference type="eggNOG" id="KOG0615">
    <property type="taxonomic scope" value="Eukaryota"/>
</dbReference>
<dbReference type="EMBL" id="KB932943">
    <property type="protein sequence ID" value="EOO01928.1"/>
    <property type="molecule type" value="Genomic_DNA"/>
</dbReference>
<evidence type="ECO:0000256" key="5">
    <source>
        <dbReference type="SAM" id="MobiDB-lite"/>
    </source>
</evidence>
<proteinExistence type="inferred from homology"/>
<evidence type="ECO:0000259" key="6">
    <source>
        <dbReference type="PROSITE" id="PS50006"/>
    </source>
</evidence>
<dbReference type="KEGG" id="tmn:UCRPA7_2561"/>
<name>R8BRC4_PHAM7</name>
<dbReference type="Pfam" id="PF00498">
    <property type="entry name" value="FHA"/>
    <property type="match status" value="1"/>
</dbReference>
<keyword evidence="3 4" id="KW-0067">ATP-binding</keyword>
<dbReference type="FunFam" id="1.10.510.10:FF:001380">
    <property type="entry name" value="Checkpoint kinase 2-like protein"/>
    <property type="match status" value="1"/>
</dbReference>
<dbReference type="PANTHER" id="PTHR24347">
    <property type="entry name" value="SERINE/THREONINE-PROTEIN KINASE"/>
    <property type="match status" value="1"/>
</dbReference>
<keyword evidence="8" id="KW-0808">Transferase</keyword>
<feature type="compositionally biased region" description="Polar residues" evidence="5">
    <location>
        <begin position="92"/>
        <end position="110"/>
    </location>
</feature>
<feature type="compositionally biased region" description="Low complexity" evidence="5">
    <location>
        <begin position="672"/>
        <end position="691"/>
    </location>
</feature>
<protein>
    <submittedName>
        <fullName evidence="8">Putative checkpoint kinase 2-like protein</fullName>
    </submittedName>
</protein>
<feature type="compositionally biased region" description="Basic and acidic residues" evidence="5">
    <location>
        <begin position="21"/>
        <end position="45"/>
    </location>
</feature>
<reference evidence="9" key="1">
    <citation type="journal article" date="2013" name="Genome Announc.">
        <title>Draft genome sequence of the ascomycete Phaeoacremonium aleophilum strain UCR-PA7, a causal agent of the esca disease complex in grapevines.</title>
        <authorList>
            <person name="Blanco-Ulate B."/>
            <person name="Rolshausen P."/>
            <person name="Cantu D."/>
        </authorList>
    </citation>
    <scope>NUCLEOTIDE SEQUENCE [LARGE SCALE GENOMIC DNA]</scope>
    <source>
        <strain evidence="9">UCR-PA7</strain>
    </source>
</reference>
<dbReference type="SMART" id="SM00220">
    <property type="entry name" value="S_TKc"/>
    <property type="match status" value="1"/>
</dbReference>
<dbReference type="Gene3D" id="1.10.510.10">
    <property type="entry name" value="Transferase(Phosphotransferase) domain 1"/>
    <property type="match status" value="1"/>
</dbReference>
<dbReference type="InterPro" id="IPR011009">
    <property type="entry name" value="Kinase-like_dom_sf"/>
</dbReference>
<dbReference type="PROSITE" id="PS00108">
    <property type="entry name" value="PROTEIN_KINASE_ST"/>
    <property type="match status" value="1"/>
</dbReference>
<gene>
    <name evidence="8" type="ORF">UCRPA7_2561</name>
</gene>
<accession>R8BRC4</accession>
<comment type="similarity">
    <text evidence="1">Belongs to the protein kinase superfamily. CAMK Ser/Thr protein kinase family. CHEK2 subfamily.</text>
</comment>
<dbReference type="PROSITE" id="PS50006">
    <property type="entry name" value="FHA_DOMAIN"/>
    <property type="match status" value="1"/>
</dbReference>
<evidence type="ECO:0000256" key="2">
    <source>
        <dbReference type="ARBA" id="ARBA00022741"/>
    </source>
</evidence>
<feature type="domain" description="Protein kinase" evidence="7">
    <location>
        <begin position="286"/>
        <end position="551"/>
    </location>
</feature>
<dbReference type="InterPro" id="IPR000719">
    <property type="entry name" value="Prot_kinase_dom"/>
</dbReference>
<feature type="compositionally biased region" description="Polar residues" evidence="5">
    <location>
        <begin position="46"/>
        <end position="59"/>
    </location>
</feature>
<dbReference type="HOGENOM" id="CLU_000288_171_0_1"/>
<dbReference type="SUPFAM" id="SSF49879">
    <property type="entry name" value="SMAD/FHA domain"/>
    <property type="match status" value="1"/>
</dbReference>
<evidence type="ECO:0000256" key="1">
    <source>
        <dbReference type="ARBA" id="ARBA00005575"/>
    </source>
</evidence>
<dbReference type="OrthoDB" id="407410at2759"/>
<dbReference type="GO" id="GO:0005524">
    <property type="term" value="F:ATP binding"/>
    <property type="evidence" value="ECO:0007669"/>
    <property type="project" value="UniProtKB-UniRule"/>
</dbReference>
<dbReference type="InterPro" id="IPR000253">
    <property type="entry name" value="FHA_dom"/>
</dbReference>
<dbReference type="InterPro" id="IPR008984">
    <property type="entry name" value="SMAD_FHA_dom_sf"/>
</dbReference>
<dbReference type="PROSITE" id="PS00107">
    <property type="entry name" value="PROTEIN_KINASE_ATP"/>
    <property type="match status" value="1"/>
</dbReference>
<evidence type="ECO:0000313" key="9">
    <source>
        <dbReference type="Proteomes" id="UP000014074"/>
    </source>
</evidence>
<evidence type="ECO:0000259" key="7">
    <source>
        <dbReference type="PROSITE" id="PS50011"/>
    </source>
</evidence>
<keyword evidence="2 4" id="KW-0547">Nucleotide-binding</keyword>
<dbReference type="AlphaFoldDB" id="R8BRC4"/>
<evidence type="ECO:0000313" key="8">
    <source>
        <dbReference type="EMBL" id="EOO01928.1"/>
    </source>
</evidence>